<evidence type="ECO:0008006" key="4">
    <source>
        <dbReference type="Google" id="ProtNLM"/>
    </source>
</evidence>
<name>A0A1G8GML7_9FLAO</name>
<gene>
    <name evidence="2" type="ORF">SAMN05421846_10335</name>
</gene>
<dbReference type="RefSeq" id="WP_089856006.1">
    <property type="nucleotide sequence ID" value="NZ_FNDW01000003.1"/>
</dbReference>
<keyword evidence="1" id="KW-0812">Transmembrane</keyword>
<accession>A0A1G8GML7</accession>
<keyword evidence="3" id="KW-1185">Reference proteome</keyword>
<dbReference type="EMBL" id="FNDW01000003">
    <property type="protein sequence ID" value="SDH95612.1"/>
    <property type="molecule type" value="Genomic_DNA"/>
</dbReference>
<dbReference type="AlphaFoldDB" id="A0A1G8GML7"/>
<reference evidence="3" key="1">
    <citation type="submission" date="2016-10" db="EMBL/GenBank/DDBJ databases">
        <authorList>
            <person name="Varghese N."/>
            <person name="Submissions S."/>
        </authorList>
    </citation>
    <scope>NUCLEOTIDE SEQUENCE [LARGE SCALE GENOMIC DNA]</scope>
    <source>
        <strain evidence="3">DSM 17071</strain>
    </source>
</reference>
<evidence type="ECO:0000256" key="1">
    <source>
        <dbReference type="SAM" id="Phobius"/>
    </source>
</evidence>
<sequence length="96" mass="10746">MILKKQKTSIIFAVPSLLLAAAFLGNIFIKDWNWSVFDFIIAADILFGSAFFINLVVLSKKPFIMKVLISFIILMIFCLIWIELAVGIFGSPFAGN</sequence>
<dbReference type="Proteomes" id="UP000198869">
    <property type="component" value="Unassembled WGS sequence"/>
</dbReference>
<proteinExistence type="predicted"/>
<evidence type="ECO:0000313" key="3">
    <source>
        <dbReference type="Proteomes" id="UP000198869"/>
    </source>
</evidence>
<feature type="transmembrane region" description="Helical" evidence="1">
    <location>
        <begin position="35"/>
        <end position="56"/>
    </location>
</feature>
<evidence type="ECO:0000313" key="2">
    <source>
        <dbReference type="EMBL" id="SDH95612.1"/>
    </source>
</evidence>
<dbReference type="OrthoDB" id="9813621at2"/>
<keyword evidence="1" id="KW-1133">Transmembrane helix</keyword>
<feature type="transmembrane region" description="Helical" evidence="1">
    <location>
        <begin position="9"/>
        <end position="29"/>
    </location>
</feature>
<protein>
    <recommendedName>
        <fullName evidence="4">Branched-chain amino acid:cation transporter, LIVCS family</fullName>
    </recommendedName>
</protein>
<dbReference type="STRING" id="311334.SAMN05421846_10335"/>
<feature type="transmembrane region" description="Helical" evidence="1">
    <location>
        <begin position="68"/>
        <end position="90"/>
    </location>
</feature>
<keyword evidence="1" id="KW-0472">Membrane</keyword>
<organism evidence="2 3">
    <name type="scientific">Chryseobacterium taeanense</name>
    <dbReference type="NCBI Taxonomy" id="311334"/>
    <lineage>
        <taxon>Bacteria</taxon>
        <taxon>Pseudomonadati</taxon>
        <taxon>Bacteroidota</taxon>
        <taxon>Flavobacteriia</taxon>
        <taxon>Flavobacteriales</taxon>
        <taxon>Weeksellaceae</taxon>
        <taxon>Chryseobacterium group</taxon>
        <taxon>Chryseobacterium</taxon>
    </lineage>
</organism>